<dbReference type="PANTHER" id="PTHR31840:SF1">
    <property type="entry name" value="COILED-COIL DOMAIN-CONTAINING PROTEIN 97"/>
    <property type="match status" value="1"/>
</dbReference>
<dbReference type="HOGENOM" id="CLU_076914_1_0_1"/>
<feature type="region of interest" description="Disordered" evidence="1">
    <location>
        <begin position="109"/>
        <end position="164"/>
    </location>
</feature>
<dbReference type="Proteomes" id="UP000024837">
    <property type="component" value="Unassembled WGS sequence"/>
</dbReference>
<evidence type="ECO:0000259" key="2">
    <source>
        <dbReference type="Pfam" id="PF09747"/>
    </source>
</evidence>
<evidence type="ECO:0000256" key="1">
    <source>
        <dbReference type="SAM" id="MobiDB-lite"/>
    </source>
</evidence>
<feature type="compositionally biased region" description="Acidic residues" evidence="1">
    <location>
        <begin position="148"/>
        <end position="164"/>
    </location>
</feature>
<feature type="compositionally biased region" description="Acidic residues" evidence="1">
    <location>
        <begin position="115"/>
        <end position="134"/>
    </location>
</feature>
<name>W7I7M2_9PEZI</name>
<accession>W7I7M2</accession>
<sequence>MAIEAYSSPQPLNEPCSPKDEPTRPPTVPKNPEIATRNRRLIYLQTHNEYFTLTDHAFSLPTLYSQLVSRFMTGSDRRDHASDPASQSKFSEILARDLERGEDRLEQMRRQREIDGDDEDEDDMDIEEVEDENGDIIRKHKRSRDATREEDEGAEDTTDAEPLDADILLQADANGEFSDIQDGEEAWGIWQEILSRRFLRGDDEDFDYDSVDRPGGAGDPHHLIEVEIERDEWEEYFDEEEADAYVEKDGKMYLGGKVMEGETGVQDF</sequence>
<feature type="region of interest" description="Disordered" evidence="1">
    <location>
        <begin position="1"/>
        <end position="34"/>
    </location>
</feature>
<organism evidence="3 4">
    <name type="scientific">Drechslerella stenobrocha 248</name>
    <dbReference type="NCBI Taxonomy" id="1043628"/>
    <lineage>
        <taxon>Eukaryota</taxon>
        <taxon>Fungi</taxon>
        <taxon>Dikarya</taxon>
        <taxon>Ascomycota</taxon>
        <taxon>Pezizomycotina</taxon>
        <taxon>Orbiliomycetes</taxon>
        <taxon>Orbiliales</taxon>
        <taxon>Orbiliaceae</taxon>
        <taxon>Drechslerella</taxon>
    </lineage>
</organism>
<keyword evidence="4" id="KW-1185">Reference proteome</keyword>
<dbReference type="EMBL" id="KI966406">
    <property type="protein sequence ID" value="EWC48107.1"/>
    <property type="molecule type" value="Genomic_DNA"/>
</dbReference>
<dbReference type="AlphaFoldDB" id="W7I7M2"/>
<dbReference type="Pfam" id="PF09747">
    <property type="entry name" value="CCD97-like_C"/>
    <property type="match status" value="1"/>
</dbReference>
<reference evidence="3 4" key="1">
    <citation type="submission" date="2013-05" db="EMBL/GenBank/DDBJ databases">
        <title>Drechslerella stenobrocha genome reveals carnivorous origination and mechanical trapping mechanism of predatory fungi.</title>
        <authorList>
            <person name="Liu X."/>
            <person name="Zhang W."/>
            <person name="Liu K."/>
        </authorList>
    </citation>
    <scope>NUCLEOTIDE SEQUENCE [LARGE SCALE GENOMIC DNA]</scope>
    <source>
        <strain evidence="3 4">248</strain>
    </source>
</reference>
<gene>
    <name evidence="3" type="ORF">DRE_02686</name>
</gene>
<dbReference type="OrthoDB" id="333176at2759"/>
<protein>
    <recommendedName>
        <fullName evidence="2">CCD97-like C-terminal domain-containing protein</fullName>
    </recommendedName>
</protein>
<evidence type="ECO:0000313" key="3">
    <source>
        <dbReference type="EMBL" id="EWC48107.1"/>
    </source>
</evidence>
<evidence type="ECO:0000313" key="4">
    <source>
        <dbReference type="Proteomes" id="UP000024837"/>
    </source>
</evidence>
<feature type="domain" description="CCD97-like C-terminal" evidence="2">
    <location>
        <begin position="38"/>
        <end position="240"/>
    </location>
</feature>
<dbReference type="InterPro" id="IPR040233">
    <property type="entry name" value="CCD97-like_C"/>
</dbReference>
<dbReference type="InterPro" id="IPR018613">
    <property type="entry name" value="Ccdc97-like"/>
</dbReference>
<dbReference type="PANTHER" id="PTHR31840">
    <property type="entry name" value="COILED-COIL DOMAIN-CONTAINING PROTEIN 97"/>
    <property type="match status" value="1"/>
</dbReference>
<proteinExistence type="predicted"/>